<dbReference type="InterPro" id="IPR001254">
    <property type="entry name" value="Trypsin_dom"/>
</dbReference>
<dbReference type="InterPro" id="IPR043504">
    <property type="entry name" value="Peptidase_S1_PA_chymotrypsin"/>
</dbReference>
<evidence type="ECO:0000313" key="3">
    <source>
        <dbReference type="EMBL" id="GFS04420.1"/>
    </source>
</evidence>
<comment type="caution">
    <text evidence="3">The sequence shown here is derived from an EMBL/GenBank/DDBJ whole genome shotgun (WGS) entry which is preliminary data.</text>
</comment>
<evidence type="ECO:0000313" key="4">
    <source>
        <dbReference type="Proteomes" id="UP000762676"/>
    </source>
</evidence>
<evidence type="ECO:0000256" key="1">
    <source>
        <dbReference type="SAM" id="MobiDB-lite"/>
    </source>
</evidence>
<name>A0AAV4I3F9_9GAST</name>
<sequence length="165" mass="17072">MSSFAASNRPDGVSEITLPEPADAANCPQYACSYEEATMTGQVDFDDCFSAGYGSTKKGSNRYSGQLQQVPVKKPDSAGCCDVMLDSLKTGTDTSLSGTVARKGSPSVCFDAQSPATCSGDFGSPIYCKTTTTDEVVLVGMTTSSPCSPGNPFLSVDLTKGALRA</sequence>
<dbReference type="GO" id="GO:0006508">
    <property type="term" value="P:proteolysis"/>
    <property type="evidence" value="ECO:0007669"/>
    <property type="project" value="InterPro"/>
</dbReference>
<dbReference type="SUPFAM" id="SSF50494">
    <property type="entry name" value="Trypsin-like serine proteases"/>
    <property type="match status" value="1"/>
</dbReference>
<dbReference type="GO" id="GO:0004252">
    <property type="term" value="F:serine-type endopeptidase activity"/>
    <property type="evidence" value="ECO:0007669"/>
    <property type="project" value="InterPro"/>
</dbReference>
<organism evidence="3 4">
    <name type="scientific">Elysia marginata</name>
    <dbReference type="NCBI Taxonomy" id="1093978"/>
    <lineage>
        <taxon>Eukaryota</taxon>
        <taxon>Metazoa</taxon>
        <taxon>Spiralia</taxon>
        <taxon>Lophotrochozoa</taxon>
        <taxon>Mollusca</taxon>
        <taxon>Gastropoda</taxon>
        <taxon>Heterobranchia</taxon>
        <taxon>Euthyneura</taxon>
        <taxon>Panpulmonata</taxon>
        <taxon>Sacoglossa</taxon>
        <taxon>Placobranchoidea</taxon>
        <taxon>Plakobranchidae</taxon>
        <taxon>Elysia</taxon>
    </lineage>
</organism>
<dbReference type="Proteomes" id="UP000762676">
    <property type="component" value="Unassembled WGS sequence"/>
</dbReference>
<dbReference type="Pfam" id="PF00089">
    <property type="entry name" value="Trypsin"/>
    <property type="match status" value="1"/>
</dbReference>
<feature type="domain" description="Peptidase S1" evidence="2">
    <location>
        <begin position="46"/>
        <end position="152"/>
    </location>
</feature>
<evidence type="ECO:0000259" key="2">
    <source>
        <dbReference type="Pfam" id="PF00089"/>
    </source>
</evidence>
<protein>
    <recommendedName>
        <fullName evidence="2">Peptidase S1 domain-containing protein</fullName>
    </recommendedName>
</protein>
<feature type="region of interest" description="Disordered" evidence="1">
    <location>
        <begin position="1"/>
        <end position="20"/>
    </location>
</feature>
<dbReference type="InterPro" id="IPR009003">
    <property type="entry name" value="Peptidase_S1_PA"/>
</dbReference>
<reference evidence="3 4" key="1">
    <citation type="journal article" date="2021" name="Elife">
        <title>Chloroplast acquisition without the gene transfer in kleptoplastic sea slugs, Plakobranchus ocellatus.</title>
        <authorList>
            <person name="Maeda T."/>
            <person name="Takahashi S."/>
            <person name="Yoshida T."/>
            <person name="Shimamura S."/>
            <person name="Takaki Y."/>
            <person name="Nagai Y."/>
            <person name="Toyoda A."/>
            <person name="Suzuki Y."/>
            <person name="Arimoto A."/>
            <person name="Ishii H."/>
            <person name="Satoh N."/>
            <person name="Nishiyama T."/>
            <person name="Hasebe M."/>
            <person name="Maruyama T."/>
            <person name="Minagawa J."/>
            <person name="Obokata J."/>
            <person name="Shigenobu S."/>
        </authorList>
    </citation>
    <scope>NUCLEOTIDE SEQUENCE [LARGE SCALE GENOMIC DNA]</scope>
</reference>
<dbReference type="EMBL" id="BMAT01013027">
    <property type="protein sequence ID" value="GFS04420.1"/>
    <property type="molecule type" value="Genomic_DNA"/>
</dbReference>
<proteinExistence type="predicted"/>
<accession>A0AAV4I3F9</accession>
<dbReference type="AlphaFoldDB" id="A0AAV4I3F9"/>
<dbReference type="Gene3D" id="2.40.10.10">
    <property type="entry name" value="Trypsin-like serine proteases"/>
    <property type="match status" value="2"/>
</dbReference>
<keyword evidence="4" id="KW-1185">Reference proteome</keyword>
<gene>
    <name evidence="3" type="ORF">ElyMa_006494800</name>
</gene>